<reference evidence="4" key="1">
    <citation type="journal article" date="2019" name="Toxins">
        <title>Detection of Abrin-Like and Prepropulchellin-Like Toxin Genes and Transcripts Using Whole Genome Sequencing and Full-Length Transcript Sequencing of Abrus precatorius.</title>
        <authorList>
            <person name="Hovde B.T."/>
            <person name="Daligault H.E."/>
            <person name="Hanschen E.R."/>
            <person name="Kunde Y.A."/>
            <person name="Johnson M.B."/>
            <person name="Starkenburg S.R."/>
            <person name="Johnson S.L."/>
        </authorList>
    </citation>
    <scope>NUCLEOTIDE SEQUENCE [LARGE SCALE GENOMIC DNA]</scope>
</reference>
<evidence type="ECO:0000259" key="3">
    <source>
        <dbReference type="Pfam" id="PF25829"/>
    </source>
</evidence>
<keyword evidence="4" id="KW-1185">Reference proteome</keyword>
<dbReference type="Proteomes" id="UP000694853">
    <property type="component" value="Unplaced"/>
</dbReference>
<protein>
    <submittedName>
        <fullName evidence="5">Uncharacterized protein LOC113863281</fullName>
    </submittedName>
</protein>
<keyword evidence="1" id="KW-1133">Transmembrane helix</keyword>
<sequence>MSFRRMRNSRVSHLLLLFFSIFLTCFPGLILSADVTLSSIEIFTTHEWLRATPTVYFLCIGGNKTLLPDVKKKHVFYAFKGEESWQPLTNFTGKKCKRCGFYEEDKILSDDVFDEWELCPSDFVGPDGRYVHFKEKEFNASFLCPECLSFSAGSISAPAGNHVKKRTNVAVVILLSILVLTILVLVMVGAYKYWQKKKREQDQARFLKLFEEGDDIEDELDLGPMI</sequence>
<name>A0A8B8LCZ1_ABRPR</name>
<dbReference type="AlphaFoldDB" id="A0A8B8LCZ1"/>
<evidence type="ECO:0000313" key="4">
    <source>
        <dbReference type="Proteomes" id="UP000694853"/>
    </source>
</evidence>
<gene>
    <name evidence="5" type="primary">LOC113863281</name>
</gene>
<proteinExistence type="predicted"/>
<dbReference type="GeneID" id="113863281"/>
<dbReference type="RefSeq" id="XP_027352609.1">
    <property type="nucleotide sequence ID" value="XM_027496808.1"/>
</dbReference>
<feature type="chain" id="PRO_5034412503" evidence="2">
    <location>
        <begin position="33"/>
        <end position="226"/>
    </location>
</feature>
<feature type="domain" description="DUF7953" evidence="3">
    <location>
        <begin position="32"/>
        <end position="145"/>
    </location>
</feature>
<keyword evidence="1" id="KW-0812">Transmembrane</keyword>
<dbReference type="KEGG" id="aprc:113863281"/>
<dbReference type="InterPro" id="IPR057713">
    <property type="entry name" value="DUF7953"/>
</dbReference>
<organism evidence="4 5">
    <name type="scientific">Abrus precatorius</name>
    <name type="common">Indian licorice</name>
    <name type="synonym">Glycine abrus</name>
    <dbReference type="NCBI Taxonomy" id="3816"/>
    <lineage>
        <taxon>Eukaryota</taxon>
        <taxon>Viridiplantae</taxon>
        <taxon>Streptophyta</taxon>
        <taxon>Embryophyta</taxon>
        <taxon>Tracheophyta</taxon>
        <taxon>Spermatophyta</taxon>
        <taxon>Magnoliopsida</taxon>
        <taxon>eudicotyledons</taxon>
        <taxon>Gunneridae</taxon>
        <taxon>Pentapetalae</taxon>
        <taxon>rosids</taxon>
        <taxon>fabids</taxon>
        <taxon>Fabales</taxon>
        <taxon>Fabaceae</taxon>
        <taxon>Papilionoideae</taxon>
        <taxon>50 kb inversion clade</taxon>
        <taxon>NPAAA clade</taxon>
        <taxon>indigoferoid/millettioid clade</taxon>
        <taxon>Abreae</taxon>
        <taxon>Abrus</taxon>
    </lineage>
</organism>
<reference evidence="5" key="2">
    <citation type="submission" date="2025-08" db="UniProtKB">
        <authorList>
            <consortium name="RefSeq"/>
        </authorList>
    </citation>
    <scope>IDENTIFICATION</scope>
    <source>
        <tissue evidence="5">Young leaves</tissue>
    </source>
</reference>
<evidence type="ECO:0000256" key="1">
    <source>
        <dbReference type="SAM" id="Phobius"/>
    </source>
</evidence>
<feature type="transmembrane region" description="Helical" evidence="1">
    <location>
        <begin position="169"/>
        <end position="191"/>
    </location>
</feature>
<accession>A0A8B8LCZ1</accession>
<feature type="signal peptide" evidence="2">
    <location>
        <begin position="1"/>
        <end position="32"/>
    </location>
</feature>
<keyword evidence="1" id="KW-0472">Membrane</keyword>
<keyword evidence="2" id="KW-0732">Signal</keyword>
<dbReference type="Pfam" id="PF25829">
    <property type="entry name" value="DUF7953"/>
    <property type="match status" value="1"/>
</dbReference>
<dbReference type="PANTHER" id="PTHR33780">
    <property type="entry name" value="EXPRESSED PROTEIN"/>
    <property type="match status" value="1"/>
</dbReference>
<evidence type="ECO:0000313" key="5">
    <source>
        <dbReference type="RefSeq" id="XP_027352609.1"/>
    </source>
</evidence>
<evidence type="ECO:0000256" key="2">
    <source>
        <dbReference type="SAM" id="SignalP"/>
    </source>
</evidence>
<dbReference type="PANTHER" id="PTHR33780:SF16">
    <property type="entry name" value="PROTEIN, PUTATIVE-RELATED"/>
    <property type="match status" value="1"/>
</dbReference>
<dbReference type="OrthoDB" id="2014701at2759"/>